<feature type="transmembrane region" description="Helical" evidence="6">
    <location>
        <begin position="82"/>
        <end position="100"/>
    </location>
</feature>
<gene>
    <name evidence="7" type="ORF">SanaruYs_03300</name>
</gene>
<dbReference type="PANTHER" id="PTHR11101">
    <property type="entry name" value="PHOSPHATE TRANSPORTER"/>
    <property type="match status" value="1"/>
</dbReference>
<comment type="caution">
    <text evidence="7">The sequence shown here is derived from an EMBL/GenBank/DDBJ whole genome shotgun (WGS) entry which is preliminary data.</text>
</comment>
<evidence type="ECO:0000256" key="6">
    <source>
        <dbReference type="RuleBase" id="RU363058"/>
    </source>
</evidence>
<dbReference type="InterPro" id="IPR001204">
    <property type="entry name" value="Phos_transporter"/>
</dbReference>
<keyword evidence="8" id="KW-1185">Reference proteome</keyword>
<sequence length="743" mass="82394">MDIFNVFLIILFATASVDLIVGVSNDAVNFLNSAIGSRVASIRIILVVASAGILLGAFFSNGMMEVARNGLFNPEYFTFREVMYIFLAVMITDVILLDIYNNLGLPTSTTISLIFELLGAAFVVGILTSLDRGISWFEIPFSNILNFSGAITIVSGIFLSIFLAFFVGSFVQYISRLVFTFSLKKSIKKYGAVFSGLAITTIFYFLLIKGVKGSIFINGDQANWIVTNSWIITLISFFVWSIAIQLLLKFTNINPLRVVVLFGTFALAMAFASNDLVNFIGVAIGGLVSFQSWRASGQSADEFNMGVLNNQLATPAWILIVAGVTMMLTLWFSAKSRKVTETEVSLGRQDDGDERFRSTWFSRIVVGGAIYAGTFIQYLIPRMVLASIDKRLTKPKLKKQENEKPAFDLVRASVNLLVASILIALGTSMKLPLSTTFVSFMVAMGSSFADQAWGRESAVYRVAGVLQVIAGWLVTALIAFLMSGLLVLVIYETGAVGIFSLAILAAFLLIRSHIVFTRKQKTEKLSNQLFSGEPQSIKQAIEESKELTIKNLKLANKVYVACLDAVAVGKPSILIRAQHKNKDFWEQNSKLQNKIIKYVRKMPKADRPLSRMYILLFNHIQDLQQSIKLISDSCLDHLDNHHSVPSGEYLEAAKEIETLLTTYVEGICGAIMQPDNNQHEHFLSIQNTLSSKLSKALDLIISDIQQKEVGNRIGRLQTKLLLETKDIQDTLTGIYNLYRDIGR</sequence>
<evidence type="ECO:0000256" key="3">
    <source>
        <dbReference type="ARBA" id="ARBA00022692"/>
    </source>
</evidence>
<dbReference type="PANTHER" id="PTHR11101:SF16">
    <property type="entry name" value="PHOSPHATE TRANSPORTER"/>
    <property type="match status" value="1"/>
</dbReference>
<feature type="transmembrane region" description="Helical" evidence="6">
    <location>
        <begin position="150"/>
        <end position="170"/>
    </location>
</feature>
<evidence type="ECO:0000256" key="4">
    <source>
        <dbReference type="ARBA" id="ARBA00022989"/>
    </source>
</evidence>
<feature type="transmembrane region" description="Helical" evidence="6">
    <location>
        <begin position="190"/>
        <end position="208"/>
    </location>
</feature>
<comment type="subcellular location">
    <subcellularLocation>
        <location evidence="1 6">Membrane</location>
        <topology evidence="1 6">Multi-pass membrane protein</topology>
    </subcellularLocation>
</comment>
<dbReference type="EMBL" id="BHXQ01000001">
    <property type="protein sequence ID" value="GCC50115.1"/>
    <property type="molecule type" value="Genomic_DNA"/>
</dbReference>
<evidence type="ECO:0000256" key="5">
    <source>
        <dbReference type="ARBA" id="ARBA00023136"/>
    </source>
</evidence>
<feature type="transmembrane region" description="Helical" evidence="6">
    <location>
        <begin position="316"/>
        <end position="334"/>
    </location>
</feature>
<dbReference type="AlphaFoldDB" id="A0A401U5G0"/>
<accession>A0A401U5G0</accession>
<dbReference type="GO" id="GO:0035435">
    <property type="term" value="P:phosphate ion transmembrane transport"/>
    <property type="evidence" value="ECO:0007669"/>
    <property type="project" value="TreeGrafter"/>
</dbReference>
<keyword evidence="5 6" id="KW-0472">Membrane</keyword>
<dbReference type="OrthoDB" id="1110016at2"/>
<feature type="transmembrane region" description="Helical" evidence="6">
    <location>
        <begin position="40"/>
        <end position="62"/>
    </location>
</feature>
<evidence type="ECO:0000313" key="8">
    <source>
        <dbReference type="Proteomes" id="UP000288227"/>
    </source>
</evidence>
<feature type="transmembrane region" description="Helical" evidence="6">
    <location>
        <begin position="465"/>
        <end position="491"/>
    </location>
</feature>
<reference evidence="7 8" key="1">
    <citation type="submission" date="2018-11" db="EMBL/GenBank/DDBJ databases">
        <title>Chryseotalea sanarue gen. nov., sp., nov., a member of the family Cytophagaceae, isolated from a brackish lake in Hamamatsu Japan.</title>
        <authorList>
            <person name="Maejima Y."/>
            <person name="Iino T."/>
            <person name="Muraguchi Y."/>
            <person name="Fukuda K."/>
            <person name="Ohkuma M."/>
            <person name="Moriuchi R."/>
            <person name="Dohra H."/>
            <person name="Kimbara K."/>
            <person name="Shintani M."/>
        </authorList>
    </citation>
    <scope>NUCLEOTIDE SEQUENCE [LARGE SCALE GENOMIC DNA]</scope>
    <source>
        <strain evidence="7 8">Ys</strain>
    </source>
</reference>
<dbReference type="Proteomes" id="UP000288227">
    <property type="component" value="Unassembled WGS sequence"/>
</dbReference>
<comment type="similarity">
    <text evidence="6">Belongs to the inorganic phosphate transporter (PiT) (TC 2.A.20) family.</text>
</comment>
<dbReference type="GO" id="GO:0016020">
    <property type="term" value="C:membrane"/>
    <property type="evidence" value="ECO:0007669"/>
    <property type="project" value="UniProtKB-SubCell"/>
</dbReference>
<dbReference type="RefSeq" id="WP_127120770.1">
    <property type="nucleotide sequence ID" value="NZ_BHXQ01000001.1"/>
</dbReference>
<feature type="transmembrane region" description="Helical" evidence="6">
    <location>
        <begin position="360"/>
        <end position="385"/>
    </location>
</feature>
<name>A0A401U5G0_9BACT</name>
<feature type="transmembrane region" description="Helical" evidence="6">
    <location>
        <begin position="112"/>
        <end position="130"/>
    </location>
</feature>
<dbReference type="Pfam" id="PF01384">
    <property type="entry name" value="PHO4"/>
    <property type="match status" value="1"/>
</dbReference>
<protein>
    <recommendedName>
        <fullName evidence="6">Phosphate transporter</fullName>
    </recommendedName>
</protein>
<feature type="transmembrane region" description="Helical" evidence="6">
    <location>
        <begin position="228"/>
        <end position="248"/>
    </location>
</feature>
<keyword evidence="4 6" id="KW-1133">Transmembrane helix</keyword>
<keyword evidence="6" id="KW-0592">Phosphate transport</keyword>
<feature type="transmembrane region" description="Helical" evidence="6">
    <location>
        <begin position="497"/>
        <end position="516"/>
    </location>
</feature>
<evidence type="ECO:0000313" key="7">
    <source>
        <dbReference type="EMBL" id="GCC50115.1"/>
    </source>
</evidence>
<proteinExistence type="inferred from homology"/>
<evidence type="ECO:0000256" key="1">
    <source>
        <dbReference type="ARBA" id="ARBA00004141"/>
    </source>
</evidence>
<evidence type="ECO:0000256" key="2">
    <source>
        <dbReference type="ARBA" id="ARBA00022448"/>
    </source>
</evidence>
<keyword evidence="2 6" id="KW-0813">Transport</keyword>
<feature type="transmembrane region" description="Helical" evidence="6">
    <location>
        <begin position="255"/>
        <end position="272"/>
    </location>
</feature>
<dbReference type="GO" id="GO:0005315">
    <property type="term" value="F:phosphate transmembrane transporter activity"/>
    <property type="evidence" value="ECO:0007669"/>
    <property type="project" value="InterPro"/>
</dbReference>
<feature type="transmembrane region" description="Helical" evidence="6">
    <location>
        <begin position="6"/>
        <end position="28"/>
    </location>
</feature>
<keyword evidence="3 6" id="KW-0812">Transmembrane</keyword>
<organism evidence="7 8">
    <name type="scientific">Chryseotalea sanaruensis</name>
    <dbReference type="NCBI Taxonomy" id="2482724"/>
    <lineage>
        <taxon>Bacteria</taxon>
        <taxon>Pseudomonadati</taxon>
        <taxon>Bacteroidota</taxon>
        <taxon>Cytophagia</taxon>
        <taxon>Cytophagales</taxon>
        <taxon>Chryseotaleaceae</taxon>
        <taxon>Chryseotalea</taxon>
    </lineage>
</organism>